<evidence type="ECO:0008006" key="2">
    <source>
        <dbReference type="Google" id="ProtNLM"/>
    </source>
</evidence>
<evidence type="ECO:0000313" key="1">
    <source>
        <dbReference type="EMBL" id="MPM31065.1"/>
    </source>
</evidence>
<dbReference type="AlphaFoldDB" id="A0A644YR54"/>
<comment type="caution">
    <text evidence="1">The sequence shown here is derived from an EMBL/GenBank/DDBJ whole genome shotgun (WGS) entry which is preliminary data.</text>
</comment>
<reference evidence="1" key="1">
    <citation type="submission" date="2019-08" db="EMBL/GenBank/DDBJ databases">
        <authorList>
            <person name="Kucharzyk K."/>
            <person name="Murdoch R.W."/>
            <person name="Higgins S."/>
            <person name="Loffler F."/>
        </authorList>
    </citation>
    <scope>NUCLEOTIDE SEQUENCE</scope>
</reference>
<dbReference type="Pfam" id="PF01187">
    <property type="entry name" value="MIF"/>
    <property type="match status" value="1"/>
</dbReference>
<organism evidence="1">
    <name type="scientific">bioreactor metagenome</name>
    <dbReference type="NCBI Taxonomy" id="1076179"/>
    <lineage>
        <taxon>unclassified sequences</taxon>
        <taxon>metagenomes</taxon>
        <taxon>ecological metagenomes</taxon>
    </lineage>
</organism>
<sequence>MPFIDSKVTVKLNKEKKDILKAKLANIIKNIPGKSENYLMIGFQDEYSLYFQGKELNYGAFIEVKIFGKASKESLDKVTKEICELYELELNIPQNAIYIKYEEVENWGFNGFNF</sequence>
<proteinExistence type="predicted"/>
<dbReference type="EMBL" id="VSSQ01005968">
    <property type="protein sequence ID" value="MPM31065.1"/>
    <property type="molecule type" value="Genomic_DNA"/>
</dbReference>
<dbReference type="InterPro" id="IPR001398">
    <property type="entry name" value="Macrophage_inhib_fac"/>
</dbReference>
<dbReference type="SUPFAM" id="SSF55331">
    <property type="entry name" value="Tautomerase/MIF"/>
    <property type="match status" value="1"/>
</dbReference>
<dbReference type="InterPro" id="IPR014347">
    <property type="entry name" value="Tautomerase/MIF_sf"/>
</dbReference>
<gene>
    <name evidence="1" type="ORF">SDC9_77618</name>
</gene>
<accession>A0A644YR54</accession>
<name>A0A644YR54_9ZZZZ</name>
<dbReference type="Gene3D" id="3.30.429.10">
    <property type="entry name" value="Macrophage Migration Inhibitory Factor"/>
    <property type="match status" value="1"/>
</dbReference>
<protein>
    <recommendedName>
        <fullName evidence="2">Macrophage migration inhibitory factor</fullName>
    </recommendedName>
</protein>